<keyword evidence="10" id="KW-0807">Transducer</keyword>
<keyword evidence="4" id="KW-0732">Signal</keyword>
<sequence>MRFAIEEMNNSTTLLPNVSLGYDIFDHCSNTKNFSSVLTFISKKGSIKPKEKLNKLIVYNIVISSLSKVNYGASSYALSNKLQYPSFIRTVPSNKDMIEMIIHIIRWFGWNWVAFLGSQNNYSSDGLNLLNKYISNTGICLAYQEAFSQRANYSLTLKKIDMLNINVIVVFAVPQYAVNIIKTAIAENIRDKVWIESESWAINQQLPRELLSLPGFDDFVYKDRRTINAYNTESNVQSESKLMREIKKLDFPINDRQVKYDENYDPTISYAVYWHKLHDGIGHWPKPKMVWMELGCLSCKHNQNSHSGEHPRQSMD</sequence>
<comment type="subcellular location">
    <subcellularLocation>
        <location evidence="1">Cell membrane</location>
        <topology evidence="1">Multi-pass membrane protein</topology>
    </subcellularLocation>
</comment>
<keyword evidence="6" id="KW-0297">G-protein coupled receptor</keyword>
<keyword evidence="5" id="KW-1133">Transmembrane helix</keyword>
<evidence type="ECO:0000256" key="8">
    <source>
        <dbReference type="ARBA" id="ARBA00023170"/>
    </source>
</evidence>
<proteinExistence type="predicted"/>
<keyword evidence="2" id="KW-1003">Cell membrane</keyword>
<evidence type="ECO:0000256" key="5">
    <source>
        <dbReference type="ARBA" id="ARBA00022989"/>
    </source>
</evidence>
<evidence type="ECO:0000256" key="9">
    <source>
        <dbReference type="ARBA" id="ARBA00023180"/>
    </source>
</evidence>
<evidence type="ECO:0000256" key="1">
    <source>
        <dbReference type="ARBA" id="ARBA00004651"/>
    </source>
</evidence>
<evidence type="ECO:0000313" key="12">
    <source>
        <dbReference type="Ensembl" id="ENSSRHP00000070142.1"/>
    </source>
</evidence>
<dbReference type="AlphaFoldDB" id="A0A673KUA4"/>
<feature type="domain" description="Receptor ligand binding region" evidence="11">
    <location>
        <begin position="1"/>
        <end position="202"/>
    </location>
</feature>
<dbReference type="InterPro" id="IPR028082">
    <property type="entry name" value="Peripla_BP_I"/>
</dbReference>
<keyword evidence="13" id="KW-1185">Reference proteome</keyword>
<dbReference type="GO" id="GO:0005886">
    <property type="term" value="C:plasma membrane"/>
    <property type="evidence" value="ECO:0007669"/>
    <property type="project" value="UniProtKB-SubCell"/>
</dbReference>
<dbReference type="InterPro" id="IPR000068">
    <property type="entry name" value="GPCR_3_Ca_sens_rcpt-rel"/>
</dbReference>
<name>A0A673KUA4_9TELE</name>
<organism evidence="12 13">
    <name type="scientific">Sinocyclocheilus rhinocerous</name>
    <dbReference type="NCBI Taxonomy" id="307959"/>
    <lineage>
        <taxon>Eukaryota</taxon>
        <taxon>Metazoa</taxon>
        <taxon>Chordata</taxon>
        <taxon>Craniata</taxon>
        <taxon>Vertebrata</taxon>
        <taxon>Euteleostomi</taxon>
        <taxon>Actinopterygii</taxon>
        <taxon>Neopterygii</taxon>
        <taxon>Teleostei</taxon>
        <taxon>Ostariophysi</taxon>
        <taxon>Cypriniformes</taxon>
        <taxon>Cyprinidae</taxon>
        <taxon>Cyprininae</taxon>
        <taxon>Sinocyclocheilus</taxon>
    </lineage>
</organism>
<evidence type="ECO:0000256" key="7">
    <source>
        <dbReference type="ARBA" id="ARBA00023136"/>
    </source>
</evidence>
<dbReference type="GO" id="GO:0004930">
    <property type="term" value="F:G protein-coupled receptor activity"/>
    <property type="evidence" value="ECO:0007669"/>
    <property type="project" value="UniProtKB-KW"/>
</dbReference>
<dbReference type="Gene3D" id="3.40.50.2300">
    <property type="match status" value="2"/>
</dbReference>
<dbReference type="InterPro" id="IPR001828">
    <property type="entry name" value="ANF_lig-bd_rcpt"/>
</dbReference>
<evidence type="ECO:0000256" key="10">
    <source>
        <dbReference type="ARBA" id="ARBA00023224"/>
    </source>
</evidence>
<accession>A0A673KUA4</accession>
<keyword evidence="7" id="KW-0472">Membrane</keyword>
<evidence type="ECO:0000259" key="11">
    <source>
        <dbReference type="Pfam" id="PF01094"/>
    </source>
</evidence>
<protein>
    <submittedName>
        <fullName evidence="12">Taste receptor, type 1, member 2, tandem duplicate 2</fullName>
    </submittedName>
</protein>
<keyword evidence="9" id="KW-0325">Glycoprotein</keyword>
<reference evidence="12" key="1">
    <citation type="submission" date="2025-08" db="UniProtKB">
        <authorList>
            <consortium name="Ensembl"/>
        </authorList>
    </citation>
    <scope>IDENTIFICATION</scope>
</reference>
<reference evidence="12" key="2">
    <citation type="submission" date="2025-09" db="UniProtKB">
        <authorList>
            <consortium name="Ensembl"/>
        </authorList>
    </citation>
    <scope>IDENTIFICATION</scope>
</reference>
<keyword evidence="3" id="KW-0812">Transmembrane</keyword>
<dbReference type="SUPFAM" id="SSF53822">
    <property type="entry name" value="Periplasmic binding protein-like I"/>
    <property type="match status" value="1"/>
</dbReference>
<evidence type="ECO:0000256" key="2">
    <source>
        <dbReference type="ARBA" id="ARBA00022475"/>
    </source>
</evidence>
<dbReference type="PANTHER" id="PTHR24061:SF441">
    <property type="entry name" value="TASTE RECEPTOR TYPE 1 MEMBER 2B-RELATED"/>
    <property type="match status" value="1"/>
</dbReference>
<evidence type="ECO:0000256" key="6">
    <source>
        <dbReference type="ARBA" id="ARBA00023040"/>
    </source>
</evidence>
<keyword evidence="8" id="KW-0675">Receptor</keyword>
<dbReference type="FunFam" id="3.40.50.2300:FF:000016">
    <property type="entry name" value="Taste 1 receptor member 2"/>
    <property type="match status" value="1"/>
</dbReference>
<dbReference type="Proteomes" id="UP000472270">
    <property type="component" value="Unassembled WGS sequence"/>
</dbReference>
<dbReference type="Pfam" id="PF01094">
    <property type="entry name" value="ANF_receptor"/>
    <property type="match status" value="1"/>
</dbReference>
<dbReference type="Ensembl" id="ENSSRHT00000072057.1">
    <property type="protein sequence ID" value="ENSSRHP00000070142.1"/>
    <property type="gene ID" value="ENSSRHG00000034902.1"/>
</dbReference>
<evidence type="ECO:0000313" key="13">
    <source>
        <dbReference type="Proteomes" id="UP000472270"/>
    </source>
</evidence>
<evidence type="ECO:0000256" key="3">
    <source>
        <dbReference type="ARBA" id="ARBA00022692"/>
    </source>
</evidence>
<dbReference type="PANTHER" id="PTHR24061">
    <property type="entry name" value="CALCIUM-SENSING RECEPTOR-RELATED"/>
    <property type="match status" value="1"/>
</dbReference>
<evidence type="ECO:0000256" key="4">
    <source>
        <dbReference type="ARBA" id="ARBA00022729"/>
    </source>
</evidence>